<reference evidence="1 2" key="1">
    <citation type="submission" date="2015-09" db="EMBL/GenBank/DDBJ databases">
        <title>Spore heat resistance.</title>
        <authorList>
            <person name="Boekhorst J."/>
            <person name="Berendsen E.M."/>
            <person name="Wells-Bennik M.H."/>
            <person name="Kuipers O.P."/>
        </authorList>
    </citation>
    <scope>NUCLEOTIDE SEQUENCE [LARGE SCALE GENOMIC DNA]</scope>
    <source>
        <strain evidence="1 2">B4122</strain>
    </source>
</reference>
<dbReference type="EMBL" id="LJZV01000001">
    <property type="protein sequence ID" value="KZD95245.1"/>
    <property type="molecule type" value="Genomic_DNA"/>
</dbReference>
<comment type="caution">
    <text evidence="1">The sequence shown here is derived from an EMBL/GenBank/DDBJ whole genome shotgun (WGS) entry which is preliminary data.</text>
</comment>
<protein>
    <submittedName>
        <fullName evidence="1">Uncharacterized protein</fullName>
    </submittedName>
</protein>
<evidence type="ECO:0000313" key="2">
    <source>
        <dbReference type="Proteomes" id="UP000076442"/>
    </source>
</evidence>
<organism evidence="1 2">
    <name type="scientific">Bacillus subtilis</name>
    <dbReference type="NCBI Taxonomy" id="1423"/>
    <lineage>
        <taxon>Bacteria</taxon>
        <taxon>Bacillati</taxon>
        <taxon>Bacillota</taxon>
        <taxon>Bacilli</taxon>
        <taxon>Bacillales</taxon>
        <taxon>Bacillaceae</taxon>
        <taxon>Bacillus</taxon>
    </lineage>
</organism>
<sequence>MVNVPVVYFKDQKEFKMAGVAQEQLRNKLKQIILPQREDYYYILTKV</sequence>
<dbReference type="AlphaFoldDB" id="A0AAP1E5S8"/>
<accession>A0AAP1E5S8</accession>
<evidence type="ECO:0000313" key="1">
    <source>
        <dbReference type="EMBL" id="KZD95245.1"/>
    </source>
</evidence>
<gene>
    <name evidence="1" type="ORF">B4122_0217</name>
</gene>
<proteinExistence type="predicted"/>
<dbReference type="Proteomes" id="UP000076442">
    <property type="component" value="Unassembled WGS sequence"/>
</dbReference>
<name>A0AAP1E5S8_BACIU</name>